<dbReference type="RefSeq" id="WP_229832600.1">
    <property type="nucleotide sequence ID" value="NZ_BMQQ01000001.1"/>
</dbReference>
<reference evidence="1" key="1">
    <citation type="journal article" date="2014" name="Int. J. Syst. Evol. Microbiol.">
        <title>Complete genome sequence of Corynebacterium casei LMG S-19264T (=DSM 44701T), isolated from a smear-ripened cheese.</title>
        <authorList>
            <consortium name="US DOE Joint Genome Institute (JGI-PGF)"/>
            <person name="Walter F."/>
            <person name="Albersmeier A."/>
            <person name="Kalinowski J."/>
            <person name="Ruckert C."/>
        </authorList>
    </citation>
    <scope>NUCLEOTIDE SEQUENCE</scope>
    <source>
        <strain evidence="1">JCM 3172</strain>
    </source>
</reference>
<proteinExistence type="predicted"/>
<accession>A0A918GXJ6</accession>
<keyword evidence="2" id="KW-1185">Reference proteome</keyword>
<dbReference type="Gene3D" id="1.50.10.10">
    <property type="match status" value="2"/>
</dbReference>
<comment type="caution">
    <text evidence="1">The sequence shown here is derived from an EMBL/GenBank/DDBJ whole genome shotgun (WGS) entry which is preliminary data.</text>
</comment>
<protein>
    <recommendedName>
        <fullName evidence="3">Sugar ABC transporter permease</fullName>
    </recommendedName>
</protein>
<dbReference type="Proteomes" id="UP000619486">
    <property type="component" value="Unassembled WGS sequence"/>
</dbReference>
<evidence type="ECO:0000313" key="2">
    <source>
        <dbReference type="Proteomes" id="UP000619486"/>
    </source>
</evidence>
<dbReference type="SUPFAM" id="SSF48208">
    <property type="entry name" value="Six-hairpin glycosidases"/>
    <property type="match status" value="1"/>
</dbReference>
<evidence type="ECO:0008006" key="3">
    <source>
        <dbReference type="Google" id="ProtNLM"/>
    </source>
</evidence>
<sequence>MSRGAPRWAAEALDDVLTRVAATHREVGPRFPLFADPDSGRWTTSARGSWTGGFWAGLLWLRARHSGEAAHRAAAGDCTARLGCWVEADTATRGLIHWYGTALADDARSAALRERAARACLAAYDPRLGLVPWGGAFGGPRLVARVDGVPGMVPLLATVDERAAASHLRTHLELCGVDLPAWEYGPGGWVACEAPPPGWSRGRAWLLLALADRPAQLPYVLDALMPDRLVPLADASRPDGPLDTSAAAITALALLKLGRREQAMAVLEELVHGHLAATGRLLDGCYDLDAGTAVRHELVWGTFFLAAGLAVVTGLLDARAV</sequence>
<reference evidence="1" key="2">
    <citation type="submission" date="2020-09" db="EMBL/GenBank/DDBJ databases">
        <authorList>
            <person name="Sun Q."/>
            <person name="Ohkuma M."/>
        </authorList>
    </citation>
    <scope>NUCLEOTIDE SEQUENCE</scope>
    <source>
        <strain evidence="1">JCM 3172</strain>
    </source>
</reference>
<organism evidence="1 2">
    <name type="scientific">Streptomyces purpureus</name>
    <dbReference type="NCBI Taxonomy" id="1951"/>
    <lineage>
        <taxon>Bacteria</taxon>
        <taxon>Bacillati</taxon>
        <taxon>Actinomycetota</taxon>
        <taxon>Actinomycetes</taxon>
        <taxon>Kitasatosporales</taxon>
        <taxon>Streptomycetaceae</taxon>
        <taxon>Streptomyces</taxon>
    </lineage>
</organism>
<dbReference type="InterPro" id="IPR008928">
    <property type="entry name" value="6-hairpin_glycosidase_sf"/>
</dbReference>
<name>A0A918GXJ6_9ACTN</name>
<dbReference type="AlphaFoldDB" id="A0A918GXJ6"/>
<dbReference type="GO" id="GO:0005975">
    <property type="term" value="P:carbohydrate metabolic process"/>
    <property type="evidence" value="ECO:0007669"/>
    <property type="project" value="InterPro"/>
</dbReference>
<dbReference type="InterPro" id="IPR012341">
    <property type="entry name" value="6hp_glycosidase-like_sf"/>
</dbReference>
<dbReference type="EMBL" id="BMQQ01000001">
    <property type="protein sequence ID" value="GGT14645.1"/>
    <property type="molecule type" value="Genomic_DNA"/>
</dbReference>
<gene>
    <name evidence="1" type="ORF">GCM10014713_04240</name>
</gene>
<evidence type="ECO:0000313" key="1">
    <source>
        <dbReference type="EMBL" id="GGT14645.1"/>
    </source>
</evidence>